<name>A0A6N8JKR0_9BACT</name>
<proteinExistence type="predicted"/>
<comment type="caution">
    <text evidence="1">The sequence shown here is derived from an EMBL/GenBank/DDBJ whole genome shotgun (WGS) entry which is preliminary data.</text>
</comment>
<reference evidence="1 2" key="1">
    <citation type="submission" date="2019-12" db="EMBL/GenBank/DDBJ databases">
        <title>The draft genomic sequence of strain Chitinophaga oryziterrae JCM 16595.</title>
        <authorList>
            <person name="Zhang X."/>
        </authorList>
    </citation>
    <scope>NUCLEOTIDE SEQUENCE [LARGE SCALE GENOMIC DNA]</scope>
    <source>
        <strain evidence="1 2">JCM 16595</strain>
    </source>
</reference>
<protein>
    <submittedName>
        <fullName evidence="1">Uncharacterized protein</fullName>
    </submittedName>
</protein>
<dbReference type="Proteomes" id="UP000468388">
    <property type="component" value="Unassembled WGS sequence"/>
</dbReference>
<dbReference type="OrthoDB" id="672266at2"/>
<evidence type="ECO:0000313" key="1">
    <source>
        <dbReference type="EMBL" id="MVT44818.1"/>
    </source>
</evidence>
<evidence type="ECO:0000313" key="2">
    <source>
        <dbReference type="Proteomes" id="UP000468388"/>
    </source>
</evidence>
<accession>A0A6N8JKR0</accession>
<gene>
    <name evidence="1" type="ORF">GO495_29775</name>
</gene>
<dbReference type="AlphaFoldDB" id="A0A6N8JKR0"/>
<keyword evidence="2" id="KW-1185">Reference proteome</keyword>
<organism evidence="1 2">
    <name type="scientific">Chitinophaga oryziterrae</name>
    <dbReference type="NCBI Taxonomy" id="1031224"/>
    <lineage>
        <taxon>Bacteria</taxon>
        <taxon>Pseudomonadati</taxon>
        <taxon>Bacteroidota</taxon>
        <taxon>Chitinophagia</taxon>
        <taxon>Chitinophagales</taxon>
        <taxon>Chitinophagaceae</taxon>
        <taxon>Chitinophaga</taxon>
    </lineage>
</organism>
<sequence>MTVGFTDIFARGIQPQTPNLTFSLTVEMTAGSGSYFKDVMSVLTRVTGKLFSSLFSSPFHRNSRLLLDVTPAGTFFIGMAHSLSVQVSYESYTLANNWQIKWLPGDSNTSSTKLLNRLIDAFHC</sequence>
<dbReference type="EMBL" id="WRXO01000013">
    <property type="protein sequence ID" value="MVT44818.1"/>
    <property type="molecule type" value="Genomic_DNA"/>
</dbReference>